<keyword evidence="1" id="KW-0614">Plasmid</keyword>
<reference evidence="1 2" key="1">
    <citation type="submission" date="2021-12" db="EMBL/GenBank/DDBJ databases">
        <title>Genome sequencing of bacteria with rrn-lacking chromosome and rrn-plasmid.</title>
        <authorList>
            <person name="Anda M."/>
            <person name="Iwasaki W."/>
        </authorList>
    </citation>
    <scope>NUCLEOTIDE SEQUENCE [LARGE SCALE GENOMIC DNA]</scope>
    <source>
        <strain evidence="1 2">NBRC 101262</strain>
        <plasmid evidence="1 2">pPP1</plasmid>
    </source>
</reference>
<gene>
    <name evidence="1" type="ORF">PEPS_28290</name>
</gene>
<accession>A0ABN6LCH5</accession>
<dbReference type="Proteomes" id="UP001354989">
    <property type="component" value="Plasmid pPP1"/>
</dbReference>
<protein>
    <submittedName>
        <fullName evidence="1">Uncharacterized protein</fullName>
    </submittedName>
</protein>
<evidence type="ECO:0000313" key="2">
    <source>
        <dbReference type="Proteomes" id="UP001354989"/>
    </source>
</evidence>
<proteinExistence type="predicted"/>
<dbReference type="EMBL" id="AP025293">
    <property type="protein sequence ID" value="BDD00549.1"/>
    <property type="molecule type" value="Genomic_DNA"/>
</dbReference>
<organism evidence="1 2">
    <name type="scientific">Persicobacter psychrovividus</name>
    <dbReference type="NCBI Taxonomy" id="387638"/>
    <lineage>
        <taxon>Bacteria</taxon>
        <taxon>Pseudomonadati</taxon>
        <taxon>Bacteroidota</taxon>
        <taxon>Cytophagia</taxon>
        <taxon>Cytophagales</taxon>
        <taxon>Persicobacteraceae</taxon>
        <taxon>Persicobacter</taxon>
    </lineage>
</organism>
<sequence>MKKIIEHFKQFELSVKYMHTDHEVRNFQSLMASKGISLPESYYEFINYFGSVFIMSEAAQLLQQVKDWNRKIKTSPNP</sequence>
<evidence type="ECO:0000313" key="1">
    <source>
        <dbReference type="EMBL" id="BDD00549.1"/>
    </source>
</evidence>
<keyword evidence="2" id="KW-1185">Reference proteome</keyword>
<dbReference type="RefSeq" id="WP_338398388.1">
    <property type="nucleotide sequence ID" value="NZ_AP025293.1"/>
</dbReference>
<geneLocation type="plasmid" evidence="1 2">
    <name>pPP1</name>
</geneLocation>
<name>A0ABN6LCH5_9BACT</name>